<proteinExistence type="predicted"/>
<reference evidence="1 2" key="1">
    <citation type="journal article" date="2015" name="PLoS Negl. Trop. Dis.">
        <title>Distribution of Plasmids in Distinct Leptospira Pathogenic Species.</title>
        <authorList>
            <person name="Wang Y."/>
            <person name="Zhuang X."/>
            <person name="Zhong Y."/>
            <person name="Zhang C."/>
            <person name="Zhang Y."/>
            <person name="Zeng L."/>
            <person name="Zhu Y."/>
            <person name="He P."/>
            <person name="Dong K."/>
            <person name="Pal U."/>
            <person name="Guo X."/>
            <person name="Qin J."/>
        </authorList>
    </citation>
    <scope>NUCLEOTIDE SEQUENCE [LARGE SCALE GENOMIC DNA]</scope>
    <source>
        <strain evidence="1 2">56604</strain>
    </source>
</reference>
<protein>
    <recommendedName>
        <fullName evidence="3">Apea-like HEPN domain-containing protein</fullName>
    </recommendedName>
</protein>
<dbReference type="GeneID" id="61173715"/>
<name>A0A0E3B3T6_LEPBO</name>
<sequence>MLDQKRTDFSEIYGILSHLSALRYLNGSGFISQDGNSYFPMEWELTLLADGNHDLRLHVDGILNIEYSPNGFFRELKLSGTTSDSNFHIASDSIVIHEIQSRVYLASSRSDLIIKKSIFSIKSIRAHLLNFDPLLIPGDVEFNGKSFHFRRQENYIETLSAMKARQLHQGCLYILESSVGDSSYDAYLDDIESLSWILSLTQLQSIAPILIEGVDSEGVTCLYIISSFDGFRYHKCDLLRQKKNSISEFIRAVEAKIKNFPREPFRKSIHWITKAAQNDLVEVKWSNLILAFEYFLSFYLEVSCGLTSEEVRKIKSIEQKLKKANGWLRFIPEIYLNEKLRKEIRNPLFHSGEIFSIPFEELVDLYYEFLDLLVRIVFRSLGYTGKYSSPFRQFGTFDV</sequence>
<dbReference type="PATRIC" id="fig|280505.15.peg.717"/>
<gene>
    <name evidence="1" type="ORF">LBBP_00740</name>
</gene>
<evidence type="ECO:0000313" key="2">
    <source>
        <dbReference type="Proteomes" id="UP000058857"/>
    </source>
</evidence>
<dbReference type="RefSeq" id="WP_002735899.1">
    <property type="nucleotide sequence ID" value="NZ_CP012029.1"/>
</dbReference>
<evidence type="ECO:0000313" key="1">
    <source>
        <dbReference type="EMBL" id="ALO25072.1"/>
    </source>
</evidence>
<evidence type="ECO:0008006" key="3">
    <source>
        <dbReference type="Google" id="ProtNLM"/>
    </source>
</evidence>
<dbReference type="Proteomes" id="UP000058857">
    <property type="component" value="Chromosome 1"/>
</dbReference>
<organism evidence="1">
    <name type="scientific">Leptospira borgpetersenii serovar Ballum</name>
    <dbReference type="NCBI Taxonomy" id="280505"/>
    <lineage>
        <taxon>Bacteria</taxon>
        <taxon>Pseudomonadati</taxon>
        <taxon>Spirochaetota</taxon>
        <taxon>Spirochaetia</taxon>
        <taxon>Leptospirales</taxon>
        <taxon>Leptospiraceae</taxon>
        <taxon>Leptospira</taxon>
    </lineage>
</organism>
<dbReference type="EMBL" id="CP012029">
    <property type="protein sequence ID" value="ALO25072.1"/>
    <property type="molecule type" value="Genomic_DNA"/>
</dbReference>
<dbReference type="AlphaFoldDB" id="A0A0E3B3T6"/>
<accession>A0A0E3B3T6</accession>